<dbReference type="GO" id="GO:0016705">
    <property type="term" value="F:oxidoreductase activity, acting on paired donors, with incorporation or reduction of molecular oxygen"/>
    <property type="evidence" value="ECO:0007669"/>
    <property type="project" value="InterPro"/>
</dbReference>
<comment type="cofactor">
    <cofactor evidence="1 6">
        <name>heme</name>
        <dbReference type="ChEBI" id="CHEBI:30413"/>
    </cofactor>
</comment>
<keyword evidence="6 7" id="KW-0349">Heme</keyword>
<evidence type="ECO:0000256" key="5">
    <source>
        <dbReference type="ARBA" id="ARBA00023033"/>
    </source>
</evidence>
<dbReference type="Proteomes" id="UP000266673">
    <property type="component" value="Unassembled WGS sequence"/>
</dbReference>
<dbReference type="InterPro" id="IPR002401">
    <property type="entry name" value="Cyt_P450_E_grp-I"/>
</dbReference>
<accession>A0A397W947</accession>
<sequence length="178" mass="20615">MINEIDSVSPPNTSFHLKHEDLLKLKYCDAIITELGRIMPVPNEIRRYLKNPSEIAGYQWEAETMIHIYINSIHSNKNHWPNPEIFDPDRFYKESANRKMNDKARHKYSLVTFGGGLRNCPGKKLAIIELLLLMVVVFRKYDIDLVDINAPLNIKSGSITTCEELQAKFHNTMTEKEL</sequence>
<keyword evidence="3 7" id="KW-0560">Oxidoreductase</keyword>
<dbReference type="PROSITE" id="PS00086">
    <property type="entry name" value="CYTOCHROME_P450"/>
    <property type="match status" value="1"/>
</dbReference>
<dbReference type="PRINTS" id="PR00463">
    <property type="entry name" value="EP450I"/>
</dbReference>
<evidence type="ECO:0000313" key="9">
    <source>
        <dbReference type="Proteomes" id="UP000266673"/>
    </source>
</evidence>
<name>A0A397W947_9GLOM</name>
<dbReference type="InterPro" id="IPR017972">
    <property type="entry name" value="Cyt_P450_CS"/>
</dbReference>
<dbReference type="InterPro" id="IPR036396">
    <property type="entry name" value="Cyt_P450_sf"/>
</dbReference>
<reference evidence="8 9" key="1">
    <citation type="submission" date="2018-06" db="EMBL/GenBank/DDBJ databases">
        <title>Comparative genomics reveals the genomic features of Rhizophagus irregularis, R. cerebriforme, R. diaphanum and Gigaspora rosea, and their symbiotic lifestyle signature.</title>
        <authorList>
            <person name="Morin E."/>
            <person name="San Clemente H."/>
            <person name="Chen E.C.H."/>
            <person name="De La Providencia I."/>
            <person name="Hainaut M."/>
            <person name="Kuo A."/>
            <person name="Kohler A."/>
            <person name="Murat C."/>
            <person name="Tang N."/>
            <person name="Roy S."/>
            <person name="Loubradou J."/>
            <person name="Henrissat B."/>
            <person name="Grigoriev I.V."/>
            <person name="Corradi N."/>
            <person name="Roux C."/>
            <person name="Martin F.M."/>
        </authorList>
    </citation>
    <scope>NUCLEOTIDE SEQUENCE [LARGE SCALE GENOMIC DNA]</scope>
    <source>
        <strain evidence="8 9">DAOM 194757</strain>
    </source>
</reference>
<comment type="caution">
    <text evidence="8">The sequence shown here is derived from an EMBL/GenBank/DDBJ whole genome shotgun (WGS) entry which is preliminary data.</text>
</comment>
<keyword evidence="5 7" id="KW-0503">Monooxygenase</keyword>
<dbReference type="GO" id="GO:0004497">
    <property type="term" value="F:monooxygenase activity"/>
    <property type="evidence" value="ECO:0007669"/>
    <property type="project" value="UniProtKB-KW"/>
</dbReference>
<dbReference type="GO" id="GO:0020037">
    <property type="term" value="F:heme binding"/>
    <property type="evidence" value="ECO:0007669"/>
    <property type="project" value="InterPro"/>
</dbReference>
<dbReference type="OrthoDB" id="1470350at2759"/>
<dbReference type="GO" id="GO:0005506">
    <property type="term" value="F:iron ion binding"/>
    <property type="evidence" value="ECO:0007669"/>
    <property type="project" value="InterPro"/>
</dbReference>
<dbReference type="SUPFAM" id="SSF48264">
    <property type="entry name" value="Cytochrome P450"/>
    <property type="match status" value="1"/>
</dbReference>
<comment type="similarity">
    <text evidence="7">Belongs to the cytochrome P450 family.</text>
</comment>
<keyword evidence="4 6" id="KW-0408">Iron</keyword>
<evidence type="ECO:0000256" key="6">
    <source>
        <dbReference type="PIRSR" id="PIRSR602401-1"/>
    </source>
</evidence>
<evidence type="ECO:0000256" key="7">
    <source>
        <dbReference type="RuleBase" id="RU000461"/>
    </source>
</evidence>
<keyword evidence="2 6" id="KW-0479">Metal-binding</keyword>
<evidence type="ECO:0000256" key="4">
    <source>
        <dbReference type="ARBA" id="ARBA00023004"/>
    </source>
</evidence>
<organism evidence="8 9">
    <name type="scientific">Gigaspora rosea</name>
    <dbReference type="NCBI Taxonomy" id="44941"/>
    <lineage>
        <taxon>Eukaryota</taxon>
        <taxon>Fungi</taxon>
        <taxon>Fungi incertae sedis</taxon>
        <taxon>Mucoromycota</taxon>
        <taxon>Glomeromycotina</taxon>
        <taxon>Glomeromycetes</taxon>
        <taxon>Diversisporales</taxon>
        <taxon>Gigasporaceae</taxon>
        <taxon>Gigaspora</taxon>
    </lineage>
</organism>
<dbReference type="EMBL" id="QKWP01000007">
    <property type="protein sequence ID" value="RIB30691.1"/>
    <property type="molecule type" value="Genomic_DNA"/>
</dbReference>
<dbReference type="AlphaFoldDB" id="A0A397W947"/>
<dbReference type="PANTHER" id="PTHR24303">
    <property type="entry name" value="HEME-BINDING MONOOXYGENASE FAMILY"/>
    <property type="match status" value="1"/>
</dbReference>
<feature type="binding site" description="axial binding residue" evidence="6">
    <location>
        <position position="120"/>
    </location>
    <ligand>
        <name>heme</name>
        <dbReference type="ChEBI" id="CHEBI:30413"/>
    </ligand>
    <ligandPart>
        <name>Fe</name>
        <dbReference type="ChEBI" id="CHEBI:18248"/>
    </ligandPart>
</feature>
<protein>
    <submittedName>
        <fullName evidence="8">Cytochrome P450</fullName>
    </submittedName>
</protein>
<evidence type="ECO:0000313" key="8">
    <source>
        <dbReference type="EMBL" id="RIB30691.1"/>
    </source>
</evidence>
<keyword evidence="9" id="KW-1185">Reference proteome</keyword>
<evidence type="ECO:0000256" key="2">
    <source>
        <dbReference type="ARBA" id="ARBA00022723"/>
    </source>
</evidence>
<proteinExistence type="inferred from homology"/>
<evidence type="ECO:0000256" key="3">
    <source>
        <dbReference type="ARBA" id="ARBA00023002"/>
    </source>
</evidence>
<evidence type="ECO:0000256" key="1">
    <source>
        <dbReference type="ARBA" id="ARBA00001971"/>
    </source>
</evidence>
<dbReference type="STRING" id="44941.A0A397W947"/>
<gene>
    <name evidence="8" type="ORF">C2G38_2026635</name>
</gene>
<dbReference type="Gene3D" id="1.10.630.10">
    <property type="entry name" value="Cytochrome P450"/>
    <property type="match status" value="1"/>
</dbReference>
<dbReference type="PANTHER" id="PTHR24303:SF31">
    <property type="entry name" value="CYTOCHROME P450 307A1-RELATED"/>
    <property type="match status" value="1"/>
</dbReference>
<dbReference type="InterPro" id="IPR001128">
    <property type="entry name" value="Cyt_P450"/>
</dbReference>
<dbReference type="Pfam" id="PF00067">
    <property type="entry name" value="p450"/>
    <property type="match status" value="1"/>
</dbReference>